<name>A0A9P8QVI4_9HYPO</name>
<evidence type="ECO:0000259" key="5">
    <source>
        <dbReference type="Pfam" id="PF00291"/>
    </source>
</evidence>
<feature type="domain" description="Tryptophan synthase beta chain-like PALP" evidence="5">
    <location>
        <begin position="65"/>
        <end position="354"/>
    </location>
</feature>
<dbReference type="SUPFAM" id="SSF53686">
    <property type="entry name" value="Tryptophan synthase beta subunit-like PLP-dependent enzymes"/>
    <property type="match status" value="1"/>
</dbReference>
<keyword evidence="7" id="KW-1185">Reference proteome</keyword>
<evidence type="ECO:0000313" key="6">
    <source>
        <dbReference type="EMBL" id="KAH6610053.1"/>
    </source>
</evidence>
<evidence type="ECO:0000256" key="1">
    <source>
        <dbReference type="ARBA" id="ARBA00001933"/>
    </source>
</evidence>
<dbReference type="CDD" id="cd01562">
    <property type="entry name" value="Thr-dehyd"/>
    <property type="match status" value="1"/>
</dbReference>
<dbReference type="GO" id="GO:0003941">
    <property type="term" value="F:L-serine ammonia-lyase activity"/>
    <property type="evidence" value="ECO:0007669"/>
    <property type="project" value="TreeGrafter"/>
</dbReference>
<dbReference type="Pfam" id="PF00291">
    <property type="entry name" value="PALP"/>
    <property type="match status" value="1"/>
</dbReference>
<dbReference type="AlphaFoldDB" id="A0A9P8QVI4"/>
<evidence type="ECO:0000256" key="4">
    <source>
        <dbReference type="ARBA" id="ARBA00023239"/>
    </source>
</evidence>
<proteinExistence type="inferred from homology"/>
<evidence type="ECO:0000256" key="2">
    <source>
        <dbReference type="ARBA" id="ARBA00010869"/>
    </source>
</evidence>
<keyword evidence="3" id="KW-0663">Pyridoxal phosphate</keyword>
<dbReference type="Gene3D" id="3.40.50.1100">
    <property type="match status" value="2"/>
</dbReference>
<reference evidence="6" key="1">
    <citation type="submission" date="2021-08" db="EMBL/GenBank/DDBJ databases">
        <title>Chromosome-Level Trichoderma cornu-damae using Hi-C Data.</title>
        <authorList>
            <person name="Kim C.S."/>
        </authorList>
    </citation>
    <scope>NUCLEOTIDE SEQUENCE</scope>
    <source>
        <strain evidence="6">KA19-0412C</strain>
    </source>
</reference>
<dbReference type="GO" id="GO:0018114">
    <property type="term" value="F:threonine racemase activity"/>
    <property type="evidence" value="ECO:0007669"/>
    <property type="project" value="TreeGrafter"/>
</dbReference>
<dbReference type="GO" id="GO:0030170">
    <property type="term" value="F:pyridoxal phosphate binding"/>
    <property type="evidence" value="ECO:0007669"/>
    <property type="project" value="TreeGrafter"/>
</dbReference>
<dbReference type="InterPro" id="IPR001926">
    <property type="entry name" value="TrpB-like_PALP"/>
</dbReference>
<dbReference type="InterPro" id="IPR036052">
    <property type="entry name" value="TrpB-like_PALP_sf"/>
</dbReference>
<gene>
    <name evidence="6" type="ORF">Trco_000073</name>
</gene>
<protein>
    <recommendedName>
        <fullName evidence="5">Tryptophan synthase beta chain-like PALP domain-containing protein</fullName>
    </recommendedName>
</protein>
<dbReference type="Proteomes" id="UP000827724">
    <property type="component" value="Unassembled WGS sequence"/>
</dbReference>
<dbReference type="PANTHER" id="PTHR43050:SF1">
    <property type="entry name" value="SERINE RACEMASE"/>
    <property type="match status" value="1"/>
</dbReference>
<dbReference type="FunFam" id="3.40.50.1100:FF:000005">
    <property type="entry name" value="Threonine dehydratase catabolic"/>
    <property type="match status" value="1"/>
</dbReference>
<comment type="similarity">
    <text evidence="2">Belongs to the serine/threonine dehydratase family.</text>
</comment>
<dbReference type="GO" id="GO:0030378">
    <property type="term" value="F:serine racemase activity"/>
    <property type="evidence" value="ECO:0007669"/>
    <property type="project" value="TreeGrafter"/>
</dbReference>
<organism evidence="6 7">
    <name type="scientific">Trichoderma cornu-damae</name>
    <dbReference type="NCBI Taxonomy" id="654480"/>
    <lineage>
        <taxon>Eukaryota</taxon>
        <taxon>Fungi</taxon>
        <taxon>Dikarya</taxon>
        <taxon>Ascomycota</taxon>
        <taxon>Pezizomycotina</taxon>
        <taxon>Sordariomycetes</taxon>
        <taxon>Hypocreomycetidae</taxon>
        <taxon>Hypocreales</taxon>
        <taxon>Hypocreaceae</taxon>
        <taxon>Trichoderma</taxon>
    </lineage>
</organism>
<dbReference type="GO" id="GO:0000287">
    <property type="term" value="F:magnesium ion binding"/>
    <property type="evidence" value="ECO:0007669"/>
    <property type="project" value="TreeGrafter"/>
</dbReference>
<comment type="caution">
    <text evidence="6">The sequence shown here is derived from an EMBL/GenBank/DDBJ whole genome shotgun (WGS) entry which is preliminary data.</text>
</comment>
<accession>A0A9P8QVI4</accession>
<dbReference type="EMBL" id="JAIWOZ010000001">
    <property type="protein sequence ID" value="KAH6610053.1"/>
    <property type="molecule type" value="Genomic_DNA"/>
</dbReference>
<dbReference type="OrthoDB" id="271064at2759"/>
<dbReference type="GO" id="GO:0008721">
    <property type="term" value="F:D-serine ammonia-lyase activity"/>
    <property type="evidence" value="ECO:0007669"/>
    <property type="project" value="TreeGrafter"/>
</dbReference>
<keyword evidence="4" id="KW-0456">Lyase</keyword>
<evidence type="ECO:0000313" key="7">
    <source>
        <dbReference type="Proteomes" id="UP000827724"/>
    </source>
</evidence>
<sequence length="396" mass="41908">MAALSTTLPLTRDSVVSAHKVVKQHVHRTPVVTNQTLSELASTPRTAEELEATRFAGKTPAKPVLRLWFKCENLQRIGAFKVRGAFYALHRLAQEPGWLEGGGKEKGVVTHSSGNHAQALALAARESGVTAHIVMPEISIPAKINATRGYGANVVFSGSTSVEREAVTERVVAETGARLVPPYDHPDIMLGQGTLGLEFQDQVESSLASSVNSAGQSLRGVYAAAATKTRGSRQGLDAIIAPCGGGGMLSGVALSCEGTGIRVFGAEPSYQGADDAKRGYEAGELIPTVSSLTVADGLRTPVGRHPWGVIYERRLVSGMFSVTEDEILKAMRLVYERMKLVVEPSACVPLAVALFDEDFRSLVEREAGEEGWDLGLVFSGGNVAVGSLGAMLAGQE</sequence>
<dbReference type="PANTHER" id="PTHR43050">
    <property type="entry name" value="SERINE / THREONINE RACEMASE FAMILY MEMBER"/>
    <property type="match status" value="1"/>
</dbReference>
<dbReference type="GO" id="GO:0005524">
    <property type="term" value="F:ATP binding"/>
    <property type="evidence" value="ECO:0007669"/>
    <property type="project" value="TreeGrafter"/>
</dbReference>
<evidence type="ECO:0000256" key="3">
    <source>
        <dbReference type="ARBA" id="ARBA00022898"/>
    </source>
</evidence>
<comment type="cofactor">
    <cofactor evidence="1">
        <name>pyridoxal 5'-phosphate</name>
        <dbReference type="ChEBI" id="CHEBI:597326"/>
    </cofactor>
</comment>